<reference evidence="2" key="1">
    <citation type="submission" date="2022-03" db="EMBL/GenBank/DDBJ databases">
        <title>Fererhizobium litorale gen. nov., sp. nov., isolated from sandy sediments of the Sea of Japan seashore.</title>
        <authorList>
            <person name="Romanenko L."/>
            <person name="Kurilenko V."/>
            <person name="Otstavnykh N."/>
            <person name="Svetashev V."/>
            <person name="Tekutyeva L."/>
            <person name="Isaeva M."/>
            <person name="Mikhailov V."/>
        </authorList>
    </citation>
    <scope>NUCLEOTIDE SEQUENCE</scope>
    <source>
        <strain evidence="2">KMM 9576</strain>
    </source>
</reference>
<dbReference type="AlphaFoldDB" id="A0AAE3QF59"/>
<dbReference type="Pfam" id="PF09945">
    <property type="entry name" value="DUF2177"/>
    <property type="match status" value="1"/>
</dbReference>
<proteinExistence type="predicted"/>
<gene>
    <name evidence="2" type="ORF">MRS75_17640</name>
</gene>
<dbReference type="InterPro" id="IPR018687">
    <property type="entry name" value="DUF2177_membr"/>
</dbReference>
<sequence length="136" mass="14852">MTYFVSYIATAIVFLGVDFVWLSRVTPEFYRSRIGDLMLAEPNFIAAGLFYLFYVAGIVYFAVVPALNNGSWHTAMLAGALLGLVAYGTYDVTNLAVLKNWSLTVTIVDMLWGTVLTSVSATIGYLVTVRVMAGNS</sequence>
<feature type="transmembrane region" description="Helical" evidence="1">
    <location>
        <begin position="6"/>
        <end position="23"/>
    </location>
</feature>
<evidence type="ECO:0000313" key="3">
    <source>
        <dbReference type="Proteomes" id="UP001161580"/>
    </source>
</evidence>
<feature type="transmembrane region" description="Helical" evidence="1">
    <location>
        <begin position="110"/>
        <end position="133"/>
    </location>
</feature>
<keyword evidence="1" id="KW-0472">Membrane</keyword>
<name>A0AAE3QF59_9HYPH</name>
<keyword evidence="3" id="KW-1185">Reference proteome</keyword>
<comment type="caution">
    <text evidence="2">The sequence shown here is derived from an EMBL/GenBank/DDBJ whole genome shotgun (WGS) entry which is preliminary data.</text>
</comment>
<evidence type="ECO:0000313" key="2">
    <source>
        <dbReference type="EMBL" id="MDI7923896.1"/>
    </source>
</evidence>
<dbReference type="RefSeq" id="WP_311786955.1">
    <property type="nucleotide sequence ID" value="NZ_JALDYY010000007.1"/>
</dbReference>
<dbReference type="Proteomes" id="UP001161580">
    <property type="component" value="Unassembled WGS sequence"/>
</dbReference>
<dbReference type="EMBL" id="JALDYZ010000010">
    <property type="protein sequence ID" value="MDI7923896.1"/>
    <property type="molecule type" value="Genomic_DNA"/>
</dbReference>
<accession>A0AAE3QF59</accession>
<protein>
    <submittedName>
        <fullName evidence="2">DUF2177 family protein</fullName>
    </submittedName>
</protein>
<keyword evidence="1" id="KW-1133">Transmembrane helix</keyword>
<keyword evidence="1" id="KW-0812">Transmembrane</keyword>
<feature type="transmembrane region" description="Helical" evidence="1">
    <location>
        <begin position="44"/>
        <end position="63"/>
    </location>
</feature>
<evidence type="ECO:0000256" key="1">
    <source>
        <dbReference type="SAM" id="Phobius"/>
    </source>
</evidence>
<organism evidence="2 3">
    <name type="scientific">Ferirhizobium litorale</name>
    <dbReference type="NCBI Taxonomy" id="2927786"/>
    <lineage>
        <taxon>Bacteria</taxon>
        <taxon>Pseudomonadati</taxon>
        <taxon>Pseudomonadota</taxon>
        <taxon>Alphaproteobacteria</taxon>
        <taxon>Hyphomicrobiales</taxon>
        <taxon>Rhizobiaceae</taxon>
        <taxon>Ferirhizobium</taxon>
    </lineage>
</organism>
<feature type="transmembrane region" description="Helical" evidence="1">
    <location>
        <begin position="75"/>
        <end position="98"/>
    </location>
</feature>